<feature type="binding site" evidence="19">
    <location>
        <position position="95"/>
    </location>
    <ligand>
        <name>Ca(2+)</name>
        <dbReference type="ChEBI" id="CHEBI:29108"/>
        <label>1</label>
    </ligand>
</feature>
<feature type="signal peptide" evidence="22">
    <location>
        <begin position="1"/>
        <end position="26"/>
    </location>
</feature>
<accession>A0AAW2BU65</accession>
<feature type="chain" id="PRO_5044002377" description="peroxidase" evidence="22">
    <location>
        <begin position="27"/>
        <end position="574"/>
    </location>
</feature>
<feature type="binding site" evidence="19">
    <location>
        <position position="93"/>
    </location>
    <ligand>
        <name>Ca(2+)</name>
        <dbReference type="ChEBI" id="CHEBI:29108"/>
        <label>1</label>
    </ligand>
</feature>
<keyword evidence="7" id="KW-0575">Peroxidase</keyword>
<feature type="binding site" evidence="19">
    <location>
        <position position="256"/>
    </location>
    <ligand>
        <name>Ca(2+)</name>
        <dbReference type="ChEBI" id="CHEBI:29108"/>
        <label>2</label>
    </ligand>
</feature>
<evidence type="ECO:0000256" key="12">
    <source>
        <dbReference type="ARBA" id="ARBA00023002"/>
    </source>
</evidence>
<evidence type="ECO:0000256" key="13">
    <source>
        <dbReference type="ARBA" id="ARBA00023004"/>
    </source>
</evidence>
<dbReference type="InterPro" id="IPR000823">
    <property type="entry name" value="Peroxidase_pln"/>
</dbReference>
<dbReference type="Proteomes" id="UP001459277">
    <property type="component" value="Unassembled WGS sequence"/>
</dbReference>
<evidence type="ECO:0000256" key="2">
    <source>
        <dbReference type="ARBA" id="ARBA00002322"/>
    </source>
</evidence>
<evidence type="ECO:0000256" key="14">
    <source>
        <dbReference type="ARBA" id="ARBA00023157"/>
    </source>
</evidence>
<comment type="similarity">
    <text evidence="4">Belongs to the peroxidase family. Ascorbate peroxidase subfamily.</text>
</comment>
<feature type="disulfide bond" evidence="21">
    <location>
        <begin position="136"/>
        <end position="332"/>
    </location>
</feature>
<dbReference type="FunFam" id="1.10.520.10:FF:000006">
    <property type="entry name" value="Peroxidase"/>
    <property type="match status" value="1"/>
</dbReference>
<dbReference type="SUPFAM" id="SSF48113">
    <property type="entry name" value="Heme-dependent peroxidases"/>
    <property type="match status" value="2"/>
</dbReference>
<feature type="binding site" evidence="19">
    <location>
        <position position="208"/>
    </location>
    <ligand>
        <name>Ca(2+)</name>
        <dbReference type="ChEBI" id="CHEBI:29108"/>
        <label>2</label>
    </ligand>
</feature>
<reference evidence="24 25" key="1">
    <citation type="submission" date="2024-01" db="EMBL/GenBank/DDBJ databases">
        <title>A telomere-to-telomere, gap-free genome of sweet tea (Lithocarpus litseifolius).</title>
        <authorList>
            <person name="Zhou J."/>
        </authorList>
    </citation>
    <scope>NUCLEOTIDE SEQUENCE [LARGE SCALE GENOMIC DNA]</scope>
    <source>
        <strain evidence="24">Zhou-2022a</strain>
        <tissue evidence="24">Leaf</tissue>
    </source>
</reference>
<protein>
    <recommendedName>
        <fullName evidence="5">peroxidase</fullName>
        <ecNumber evidence="5">1.11.1.7</ecNumber>
    </recommendedName>
</protein>
<dbReference type="Pfam" id="PF00141">
    <property type="entry name" value="peroxidase"/>
    <property type="match status" value="3"/>
</dbReference>
<evidence type="ECO:0000256" key="10">
    <source>
        <dbReference type="ARBA" id="ARBA00022729"/>
    </source>
</evidence>
<comment type="cofactor">
    <cofactor evidence="19">
        <name>heme b</name>
        <dbReference type="ChEBI" id="CHEBI:60344"/>
    </cofactor>
    <text evidence="19">Binds 1 heme b (iron(II)-protoporphyrin IX) group per subunit.</text>
</comment>
<feature type="domain" description="Plant heme peroxidase family profile" evidence="23">
    <location>
        <begin position="366"/>
        <end position="571"/>
    </location>
</feature>
<feature type="binding site" evidence="19">
    <location>
        <position position="259"/>
    </location>
    <ligand>
        <name>Ca(2+)</name>
        <dbReference type="ChEBI" id="CHEBI:29108"/>
        <label>2</label>
    </ligand>
</feature>
<evidence type="ECO:0000256" key="19">
    <source>
        <dbReference type="PIRSR" id="PIRSR600823-3"/>
    </source>
</evidence>
<dbReference type="GO" id="GO:0006979">
    <property type="term" value="P:response to oxidative stress"/>
    <property type="evidence" value="ECO:0007669"/>
    <property type="project" value="InterPro"/>
</dbReference>
<evidence type="ECO:0000256" key="18">
    <source>
        <dbReference type="PIRSR" id="PIRSR600823-2"/>
    </source>
</evidence>
<comment type="catalytic activity">
    <reaction evidence="1">
        <text>2 a phenolic donor + H2O2 = 2 a phenolic radical donor + 2 H2O</text>
        <dbReference type="Rhea" id="RHEA:56136"/>
        <dbReference type="ChEBI" id="CHEBI:15377"/>
        <dbReference type="ChEBI" id="CHEBI:16240"/>
        <dbReference type="ChEBI" id="CHEBI:139520"/>
        <dbReference type="ChEBI" id="CHEBI:139521"/>
        <dbReference type="EC" id="1.11.1.7"/>
    </reaction>
</comment>
<evidence type="ECO:0000313" key="25">
    <source>
        <dbReference type="Proteomes" id="UP001459277"/>
    </source>
</evidence>
<keyword evidence="12" id="KW-0560">Oxidoreductase</keyword>
<keyword evidence="15" id="KW-0325">Glycoprotein</keyword>
<dbReference type="PANTHER" id="PTHR31517:SF17">
    <property type="entry name" value="PEROXIDASE 6"/>
    <property type="match status" value="1"/>
</dbReference>
<dbReference type="GO" id="GO:0005576">
    <property type="term" value="C:extracellular region"/>
    <property type="evidence" value="ECO:0007669"/>
    <property type="project" value="UniProtKB-SubCell"/>
</dbReference>
<keyword evidence="9 19" id="KW-0479">Metal-binding</keyword>
<keyword evidence="16" id="KW-0376">Hydrogen peroxide</keyword>
<dbReference type="InterPro" id="IPR002016">
    <property type="entry name" value="Haem_peroxidase"/>
</dbReference>
<evidence type="ECO:0000256" key="9">
    <source>
        <dbReference type="ARBA" id="ARBA00022723"/>
    </source>
</evidence>
<dbReference type="AlphaFoldDB" id="A0AAW2BU65"/>
<feature type="binding site" evidence="19">
    <location>
        <position position="89"/>
    </location>
    <ligand>
        <name>Ca(2+)</name>
        <dbReference type="ChEBI" id="CHEBI:29108"/>
        <label>1</label>
    </ligand>
</feature>
<dbReference type="PRINTS" id="PR00458">
    <property type="entry name" value="PEROXIDASE"/>
</dbReference>
<feature type="binding site" evidence="18">
    <location>
        <position position="177"/>
    </location>
    <ligand>
        <name>substrate</name>
    </ligand>
</feature>
<feature type="binding site" description="axial binding residue" evidence="19">
    <location>
        <position position="207"/>
    </location>
    <ligand>
        <name>heme b</name>
        <dbReference type="ChEBI" id="CHEBI:60344"/>
    </ligand>
    <ligandPart>
        <name>Fe</name>
        <dbReference type="ChEBI" id="CHEBI:18248"/>
    </ligandPart>
</feature>
<proteinExistence type="inferred from homology"/>
<keyword evidence="8" id="KW-0349">Heme</keyword>
<dbReference type="FunFam" id="1.10.420.10:FF:000001">
    <property type="entry name" value="Peroxidase"/>
    <property type="match status" value="1"/>
</dbReference>
<evidence type="ECO:0000313" key="24">
    <source>
        <dbReference type="EMBL" id="KAK9989521.1"/>
    </source>
</evidence>
<keyword evidence="11 19" id="KW-0106">Calcium</keyword>
<dbReference type="InterPro" id="IPR019794">
    <property type="entry name" value="Peroxidases_AS"/>
</dbReference>
<keyword evidence="6" id="KW-0964">Secreted</keyword>
<feature type="binding site" evidence="19">
    <location>
        <position position="264"/>
    </location>
    <ligand>
        <name>Ca(2+)</name>
        <dbReference type="ChEBI" id="CHEBI:29108"/>
        <label>2</label>
    </ligand>
</feature>
<sequence>MQSSTSFLFVFLVLYLLSAFAHPGEGEEYLKVHKLPATSPYEDVLSFAYYYQKCPEAEAIINQKVKEWINKDYTLAASLIRLHFHDCSVRGCDGSILLNHEGSERKADVSKTLRGFEVIDDIKAEIEKKCPKTVSCADILTAAARDATVSAGGPHWMVPYGRKDGLVSLAKEAQLVPIGHEDITSLVEFYQSKGLSVLDLAILSGAHTIGRASCGSIQDRLFNYSGTGKPDPSLDAQYLNYLKRKCRWSSDYVDLDATTPKIFDAKYYSNLPKKMGLLSTDEKLYTDPRTEPLVRASANQPSLFFYQFGVSMAKLGNVQCLLGNEGEIRTNCNFYTTIHTIVHFYFIYMLFFRTRSSQFHLGQKSQLQFQNIIFCGCESSILLNHEGSERKADVSKTLRGFEVVDDIKAEIEKKCPKTVSCEDILTAAARDATVLAGGPYWMVPYGRKDGLVSLAKEAQLAPMGHEDVTSLVQFAGFRHSFRWSSDYVDLDATTPKTFDAEYYSNLPKKMGLLSTDEKLYTDPRTAPLVSALAYQPSLFFYRFGVSMAKLGNVQCLLGNEGEIRTNCNFVNSKY</sequence>
<evidence type="ECO:0000256" key="7">
    <source>
        <dbReference type="ARBA" id="ARBA00022559"/>
    </source>
</evidence>
<feature type="disulfide bond" evidence="21">
    <location>
        <begin position="214"/>
        <end position="246"/>
    </location>
</feature>
<organism evidence="24 25">
    <name type="scientific">Lithocarpus litseifolius</name>
    <dbReference type="NCBI Taxonomy" id="425828"/>
    <lineage>
        <taxon>Eukaryota</taxon>
        <taxon>Viridiplantae</taxon>
        <taxon>Streptophyta</taxon>
        <taxon>Embryophyta</taxon>
        <taxon>Tracheophyta</taxon>
        <taxon>Spermatophyta</taxon>
        <taxon>Magnoliopsida</taxon>
        <taxon>eudicotyledons</taxon>
        <taxon>Gunneridae</taxon>
        <taxon>Pentapetalae</taxon>
        <taxon>rosids</taxon>
        <taxon>fabids</taxon>
        <taxon>Fagales</taxon>
        <taxon>Fagaceae</taxon>
        <taxon>Lithocarpus</taxon>
    </lineage>
</organism>
<evidence type="ECO:0000256" key="22">
    <source>
        <dbReference type="SAM" id="SignalP"/>
    </source>
</evidence>
<feature type="domain" description="Plant heme peroxidase family profile" evidence="23">
    <location>
        <begin position="44"/>
        <end position="336"/>
    </location>
</feature>
<keyword evidence="25" id="KW-1185">Reference proteome</keyword>
<dbReference type="InterPro" id="IPR019793">
    <property type="entry name" value="Peroxidases_heam-ligand_BS"/>
</dbReference>
<evidence type="ECO:0000256" key="15">
    <source>
        <dbReference type="ARBA" id="ARBA00023180"/>
    </source>
</evidence>
<evidence type="ECO:0000256" key="20">
    <source>
        <dbReference type="PIRSR" id="PIRSR600823-4"/>
    </source>
</evidence>
<dbReference type="Gene3D" id="1.10.420.10">
    <property type="entry name" value="Peroxidase, domain 2"/>
    <property type="match status" value="2"/>
</dbReference>
<evidence type="ECO:0000259" key="23">
    <source>
        <dbReference type="PROSITE" id="PS50873"/>
    </source>
</evidence>
<evidence type="ECO:0000256" key="11">
    <source>
        <dbReference type="ARBA" id="ARBA00022837"/>
    </source>
</evidence>
<feature type="binding site" evidence="19">
    <location>
        <position position="91"/>
    </location>
    <ligand>
        <name>Ca(2+)</name>
        <dbReference type="ChEBI" id="CHEBI:29108"/>
        <label>1</label>
    </ligand>
</feature>
<feature type="site" description="Transition state stabilizer" evidence="20">
    <location>
        <position position="81"/>
    </location>
</feature>
<evidence type="ECO:0000256" key="3">
    <source>
        <dbReference type="ARBA" id="ARBA00004613"/>
    </source>
</evidence>
<dbReference type="GO" id="GO:0042744">
    <property type="term" value="P:hydrogen peroxide catabolic process"/>
    <property type="evidence" value="ECO:0007669"/>
    <property type="project" value="UniProtKB-KW"/>
</dbReference>
<dbReference type="PROSITE" id="PS00435">
    <property type="entry name" value="PEROXIDASE_1"/>
    <property type="match status" value="1"/>
</dbReference>
<comment type="caution">
    <text evidence="24">The sequence shown here is derived from an EMBL/GenBank/DDBJ whole genome shotgun (WGS) entry which is preliminary data.</text>
</comment>
<feature type="binding site" evidence="19">
    <location>
        <position position="86"/>
    </location>
    <ligand>
        <name>Ca(2+)</name>
        <dbReference type="ChEBI" id="CHEBI:29108"/>
        <label>1</label>
    </ligand>
</feature>
<dbReference type="GO" id="GO:0140825">
    <property type="term" value="F:lactoperoxidase activity"/>
    <property type="evidence" value="ECO:0007669"/>
    <property type="project" value="UniProtKB-EC"/>
</dbReference>
<dbReference type="PROSITE" id="PS00436">
    <property type="entry name" value="PEROXIDASE_2"/>
    <property type="match status" value="1"/>
</dbReference>
<dbReference type="InterPro" id="IPR010255">
    <property type="entry name" value="Haem_peroxidase_sf"/>
</dbReference>
<dbReference type="InterPro" id="IPR033905">
    <property type="entry name" value="Secretory_peroxidase"/>
</dbReference>
<dbReference type="EMBL" id="JAZDWU010000010">
    <property type="protein sequence ID" value="KAK9989521.1"/>
    <property type="molecule type" value="Genomic_DNA"/>
</dbReference>
<evidence type="ECO:0000256" key="16">
    <source>
        <dbReference type="ARBA" id="ARBA00023324"/>
    </source>
</evidence>
<evidence type="ECO:0000256" key="1">
    <source>
        <dbReference type="ARBA" id="ARBA00000189"/>
    </source>
</evidence>
<keyword evidence="13 19" id="KW-0408">Iron</keyword>
<name>A0AAW2BU65_9ROSI</name>
<dbReference type="PROSITE" id="PS50873">
    <property type="entry name" value="PEROXIDASE_4"/>
    <property type="match status" value="2"/>
</dbReference>
<comment type="function">
    <text evidence="2">Removal of H(2)O(2), oxidation of toxic reductants, biosynthesis and degradation of lignin, suberization, auxin catabolism, response to environmental stresses such as wounding, pathogen attack and oxidative stress. These functions might be dependent on each isozyme/isoform in each plant tissue.</text>
</comment>
<evidence type="ECO:0000256" key="6">
    <source>
        <dbReference type="ARBA" id="ARBA00022525"/>
    </source>
</evidence>
<keyword evidence="14 21" id="KW-1015">Disulfide bond</keyword>
<dbReference type="GO" id="GO:0020037">
    <property type="term" value="F:heme binding"/>
    <property type="evidence" value="ECO:0007669"/>
    <property type="project" value="InterPro"/>
</dbReference>
<feature type="binding site" evidence="19">
    <location>
        <position position="104"/>
    </location>
    <ligand>
        <name>Ca(2+)</name>
        <dbReference type="ChEBI" id="CHEBI:29108"/>
        <label>1</label>
    </ligand>
</feature>
<evidence type="ECO:0000256" key="5">
    <source>
        <dbReference type="ARBA" id="ARBA00012313"/>
    </source>
</evidence>
<dbReference type="EC" id="1.11.1.7" evidence="5"/>
<feature type="disulfide bond" evidence="21">
    <location>
        <begin position="87"/>
        <end position="92"/>
    </location>
</feature>
<keyword evidence="10 22" id="KW-0732">Signal</keyword>
<evidence type="ECO:0000256" key="8">
    <source>
        <dbReference type="ARBA" id="ARBA00022617"/>
    </source>
</evidence>
<evidence type="ECO:0000256" key="21">
    <source>
        <dbReference type="PIRSR" id="PIRSR600823-5"/>
    </source>
</evidence>
<evidence type="ECO:0000256" key="4">
    <source>
        <dbReference type="ARBA" id="ARBA00006873"/>
    </source>
</evidence>
<feature type="disulfide bond" evidence="21">
    <location>
        <begin position="54"/>
        <end position="130"/>
    </location>
</feature>
<evidence type="ECO:0000256" key="17">
    <source>
        <dbReference type="PIRSR" id="PIRSR600823-1"/>
    </source>
</evidence>
<dbReference type="GO" id="GO:0046872">
    <property type="term" value="F:metal ion binding"/>
    <property type="evidence" value="ECO:0007669"/>
    <property type="project" value="UniProtKB-KW"/>
</dbReference>
<dbReference type="PANTHER" id="PTHR31517">
    <property type="match status" value="1"/>
</dbReference>
<dbReference type="CDD" id="cd00693">
    <property type="entry name" value="secretory_peroxidase"/>
    <property type="match status" value="1"/>
</dbReference>
<comment type="subcellular location">
    <subcellularLocation>
        <location evidence="3">Secreted</location>
    </subcellularLocation>
</comment>
<feature type="active site" description="Proton acceptor" evidence="17">
    <location>
        <position position="85"/>
    </location>
</feature>
<dbReference type="PRINTS" id="PR00461">
    <property type="entry name" value="PLPEROXIDASE"/>
</dbReference>
<comment type="cofactor">
    <cofactor evidence="19">
        <name>Ca(2+)</name>
        <dbReference type="ChEBI" id="CHEBI:29108"/>
    </cofactor>
    <text evidence="19">Binds 2 calcium ions per subunit.</text>
</comment>
<dbReference type="Gene3D" id="1.10.520.10">
    <property type="match status" value="2"/>
</dbReference>
<gene>
    <name evidence="24" type="ORF">SO802_029760</name>
</gene>